<keyword evidence="2" id="KW-1185">Reference proteome</keyword>
<evidence type="ECO:0000313" key="2">
    <source>
        <dbReference type="Proteomes" id="UP000005953"/>
    </source>
</evidence>
<accession>A4BFH6</accession>
<evidence type="ECO:0008006" key="3">
    <source>
        <dbReference type="Google" id="ProtNLM"/>
    </source>
</evidence>
<name>A4BFH6_9GAMM</name>
<dbReference type="Proteomes" id="UP000005953">
    <property type="component" value="Unassembled WGS sequence"/>
</dbReference>
<dbReference type="SUPFAM" id="SSF110296">
    <property type="entry name" value="Oligoxyloglucan reducing end-specific cellobiohydrolase"/>
    <property type="match status" value="1"/>
</dbReference>
<proteinExistence type="predicted"/>
<dbReference type="OrthoDB" id="9813892at2"/>
<dbReference type="GO" id="GO:0010411">
    <property type="term" value="P:xyloglucan metabolic process"/>
    <property type="evidence" value="ECO:0007669"/>
    <property type="project" value="TreeGrafter"/>
</dbReference>
<comment type="caution">
    <text evidence="1">The sequence shown here is derived from an EMBL/GenBank/DDBJ whole genome shotgun (WGS) entry which is preliminary data.</text>
</comment>
<dbReference type="HOGENOM" id="CLU_058803_2_0_6"/>
<reference evidence="1 2" key="1">
    <citation type="submission" date="2006-02" db="EMBL/GenBank/DDBJ databases">
        <authorList>
            <person name="Pinhassi J."/>
            <person name="Pedros-Alio C."/>
            <person name="Ferriera S."/>
            <person name="Johnson J."/>
            <person name="Kravitz S."/>
            <person name="Halpern A."/>
            <person name="Remington K."/>
            <person name="Beeson K."/>
            <person name="Tran B."/>
            <person name="Rogers Y.-H."/>
            <person name="Friedman R."/>
            <person name="Venter J.C."/>
        </authorList>
    </citation>
    <scope>NUCLEOTIDE SEQUENCE [LARGE SCALE GENOMIC DNA]</scope>
    <source>
        <strain evidence="1 2">MED297</strain>
    </source>
</reference>
<dbReference type="AlphaFoldDB" id="A4BFH6"/>
<organism evidence="1 2">
    <name type="scientific">Reinekea blandensis MED297</name>
    <dbReference type="NCBI Taxonomy" id="314283"/>
    <lineage>
        <taxon>Bacteria</taxon>
        <taxon>Pseudomonadati</taxon>
        <taxon>Pseudomonadota</taxon>
        <taxon>Gammaproteobacteria</taxon>
        <taxon>Oceanospirillales</taxon>
        <taxon>Saccharospirillaceae</taxon>
        <taxon>Reinekea</taxon>
    </lineage>
</organism>
<dbReference type="Gene3D" id="2.130.10.10">
    <property type="entry name" value="YVTN repeat-like/Quinoprotein amine dehydrogenase"/>
    <property type="match status" value="1"/>
</dbReference>
<dbReference type="InterPro" id="IPR015943">
    <property type="entry name" value="WD40/YVTN_repeat-like_dom_sf"/>
</dbReference>
<dbReference type="PANTHER" id="PTHR43739">
    <property type="entry name" value="XYLOGLUCANASE (EUROFUNG)"/>
    <property type="match status" value="1"/>
</dbReference>
<dbReference type="InterPro" id="IPR052025">
    <property type="entry name" value="Xyloglucanase_GH74"/>
</dbReference>
<gene>
    <name evidence="1" type="ORF">MED297_17053</name>
</gene>
<protein>
    <recommendedName>
        <fullName evidence="3">Sialidase</fullName>
    </recommendedName>
</protein>
<dbReference type="STRING" id="314283.MED297_17053"/>
<dbReference type="EMBL" id="AAOE01000013">
    <property type="protein sequence ID" value="EAR09071.1"/>
    <property type="molecule type" value="Genomic_DNA"/>
</dbReference>
<sequence length="361" mass="39814">MDILIATRKGLMVYEDTEQGLSLTGRHFLGDPVSNVVVDAAGVWYAALNLGHFGPKMHKSVDRGAHWTEIACPTLPEKPPSSSDSTDWTVKQVWELTAFADEPGHLLAGTNPGAVFETTDGGQSWQLNDAFWQLEQRPGWFGGGFDDSGVHSISIRSDDPSSWSVAVSVGGVWHTDNAGQSWALHCAGMVADYMPEDMVDSEDLQDPHRMVRCLSAPDRCWVQHHCGIFVSDDGGHQWRECQIDGRSSFGFSVVVHPTSPDTAWFVPGIKDESRYPKDGQLCVLRTQDGGQTFERLRSGLPQEDCYDLIYRHALAISQDGQRLVMGSTTGNVWVSDDQGEHWHCLSNHLPPVYAVVIHSVS</sequence>
<dbReference type="PANTHER" id="PTHR43739:SF5">
    <property type="entry name" value="EXO-ALPHA-SIALIDASE"/>
    <property type="match status" value="1"/>
</dbReference>
<dbReference type="RefSeq" id="WP_008043770.1">
    <property type="nucleotide sequence ID" value="NZ_CH724150.1"/>
</dbReference>
<evidence type="ECO:0000313" key="1">
    <source>
        <dbReference type="EMBL" id="EAR09071.1"/>
    </source>
</evidence>